<reference evidence="13 14" key="1">
    <citation type="submission" date="2024-02" db="EMBL/GenBank/DDBJ databases">
        <title>High-quality chromosome-scale genome assembly of Pensacola bahiagrass (Paspalum notatum Flugge var. saurae).</title>
        <authorList>
            <person name="Vega J.M."/>
            <person name="Podio M."/>
            <person name="Orjuela J."/>
            <person name="Siena L.A."/>
            <person name="Pessino S.C."/>
            <person name="Combes M.C."/>
            <person name="Mariac C."/>
            <person name="Albertini E."/>
            <person name="Pupilli F."/>
            <person name="Ortiz J.P.A."/>
            <person name="Leblanc O."/>
        </authorList>
    </citation>
    <scope>NUCLEOTIDE SEQUENCE [LARGE SCALE GENOMIC DNA]</scope>
    <source>
        <strain evidence="13">R1</strain>
        <tissue evidence="13">Leaf</tissue>
    </source>
</reference>
<evidence type="ECO:0000256" key="9">
    <source>
        <dbReference type="ARBA" id="ARBA00047604"/>
    </source>
</evidence>
<comment type="subcellular location">
    <subcellularLocation>
        <location evidence="1">Cell membrane</location>
        <topology evidence="1">Single-pass membrane protein</topology>
    </subcellularLocation>
    <subcellularLocation>
        <location evidence="2">Endoplasmic reticulum membrane</location>
    </subcellularLocation>
</comment>
<gene>
    <name evidence="13" type="ORF">U9M48_035229</name>
</gene>
<dbReference type="Pfam" id="PF06974">
    <property type="entry name" value="WS_DGAT_C"/>
    <property type="match status" value="1"/>
</dbReference>
<dbReference type="InterPro" id="IPR009721">
    <property type="entry name" value="O-acyltransferase_WSD1_C"/>
</dbReference>
<dbReference type="InterPro" id="IPR023213">
    <property type="entry name" value="CAT-like_dom_sf"/>
</dbReference>
<evidence type="ECO:0000256" key="10">
    <source>
        <dbReference type="ARBA" id="ARBA00048109"/>
    </source>
</evidence>
<dbReference type="Proteomes" id="UP001341281">
    <property type="component" value="Chromosome 08"/>
</dbReference>
<evidence type="ECO:0000313" key="14">
    <source>
        <dbReference type="Proteomes" id="UP001341281"/>
    </source>
</evidence>
<protein>
    <recommendedName>
        <fullName evidence="15">Diacylglycerol O-acyltransferase</fullName>
    </recommendedName>
</protein>
<dbReference type="Gene3D" id="3.30.559.10">
    <property type="entry name" value="Chloramphenicol acetyltransferase-like domain"/>
    <property type="match status" value="1"/>
</dbReference>
<comment type="catalytic activity">
    <reaction evidence="10">
        <text>an acyl-CoA + a 1,2-diacyl-sn-glycerol = a triacyl-sn-glycerol + CoA</text>
        <dbReference type="Rhea" id="RHEA:10868"/>
        <dbReference type="ChEBI" id="CHEBI:17815"/>
        <dbReference type="ChEBI" id="CHEBI:57287"/>
        <dbReference type="ChEBI" id="CHEBI:58342"/>
        <dbReference type="ChEBI" id="CHEBI:64615"/>
        <dbReference type="EC" id="2.3.1.20"/>
    </reaction>
</comment>
<evidence type="ECO:0000256" key="1">
    <source>
        <dbReference type="ARBA" id="ARBA00004162"/>
    </source>
</evidence>
<dbReference type="InterPro" id="IPR004255">
    <property type="entry name" value="O-acyltransferase_WSD1_N"/>
</dbReference>
<evidence type="ECO:0000256" key="4">
    <source>
        <dbReference type="ARBA" id="ARBA00005189"/>
    </source>
</evidence>
<evidence type="ECO:0000256" key="5">
    <source>
        <dbReference type="ARBA" id="ARBA00022679"/>
    </source>
</evidence>
<evidence type="ECO:0000256" key="6">
    <source>
        <dbReference type="ARBA" id="ARBA00022824"/>
    </source>
</evidence>
<evidence type="ECO:0000313" key="13">
    <source>
        <dbReference type="EMBL" id="WVZ88749.1"/>
    </source>
</evidence>
<evidence type="ECO:0000259" key="12">
    <source>
        <dbReference type="Pfam" id="PF06974"/>
    </source>
</evidence>
<dbReference type="GO" id="GO:0005789">
    <property type="term" value="C:endoplasmic reticulum membrane"/>
    <property type="evidence" value="ECO:0007669"/>
    <property type="project" value="UniProtKB-SubCell"/>
</dbReference>
<evidence type="ECO:0000256" key="7">
    <source>
        <dbReference type="ARBA" id="ARBA00023315"/>
    </source>
</evidence>
<dbReference type="GO" id="GO:0019432">
    <property type="term" value="P:triglyceride biosynthetic process"/>
    <property type="evidence" value="ECO:0007669"/>
    <property type="project" value="TreeGrafter"/>
</dbReference>
<evidence type="ECO:0000256" key="2">
    <source>
        <dbReference type="ARBA" id="ARBA00004586"/>
    </source>
</evidence>
<feature type="domain" description="O-acyltransferase WSD1-like N-terminal" evidence="11">
    <location>
        <begin position="64"/>
        <end position="292"/>
    </location>
</feature>
<dbReference type="AlphaFoldDB" id="A0AAQ3UGH2"/>
<comment type="catalytic activity">
    <reaction evidence="9">
        <text>a long chain fatty alcohol + a fatty acyl-CoA = a long-chain alcohol wax ester + CoA</text>
        <dbReference type="Rhea" id="RHEA:38443"/>
        <dbReference type="ChEBI" id="CHEBI:17135"/>
        <dbReference type="ChEBI" id="CHEBI:57287"/>
        <dbReference type="ChEBI" id="CHEBI:77636"/>
        <dbReference type="ChEBI" id="CHEBI:235323"/>
        <dbReference type="EC" id="2.3.1.75"/>
    </reaction>
</comment>
<dbReference type="GO" id="GO:0005886">
    <property type="term" value="C:plasma membrane"/>
    <property type="evidence" value="ECO:0007669"/>
    <property type="project" value="UniProtKB-SubCell"/>
</dbReference>
<evidence type="ECO:0000259" key="11">
    <source>
        <dbReference type="Pfam" id="PF03007"/>
    </source>
</evidence>
<comment type="pathway">
    <text evidence="3">Glycerolipid metabolism; triacylglycerol biosynthesis.</text>
</comment>
<keyword evidence="14" id="KW-1185">Reference proteome</keyword>
<dbReference type="InterPro" id="IPR045034">
    <property type="entry name" value="O-acyltransferase_WSD1-like"/>
</dbReference>
<organism evidence="13 14">
    <name type="scientific">Paspalum notatum var. saurae</name>
    <dbReference type="NCBI Taxonomy" id="547442"/>
    <lineage>
        <taxon>Eukaryota</taxon>
        <taxon>Viridiplantae</taxon>
        <taxon>Streptophyta</taxon>
        <taxon>Embryophyta</taxon>
        <taxon>Tracheophyta</taxon>
        <taxon>Spermatophyta</taxon>
        <taxon>Magnoliopsida</taxon>
        <taxon>Liliopsida</taxon>
        <taxon>Poales</taxon>
        <taxon>Poaceae</taxon>
        <taxon>PACMAD clade</taxon>
        <taxon>Panicoideae</taxon>
        <taxon>Andropogonodae</taxon>
        <taxon>Paspaleae</taxon>
        <taxon>Paspalinae</taxon>
        <taxon>Paspalum</taxon>
    </lineage>
</organism>
<proteinExistence type="inferred from homology"/>
<dbReference type="SUPFAM" id="SSF52777">
    <property type="entry name" value="CoA-dependent acyltransferases"/>
    <property type="match status" value="1"/>
</dbReference>
<keyword evidence="7" id="KW-0012">Acyltransferase</keyword>
<evidence type="ECO:0000256" key="8">
    <source>
        <dbReference type="ARBA" id="ARBA00024360"/>
    </source>
</evidence>
<dbReference type="EMBL" id="CP144752">
    <property type="protein sequence ID" value="WVZ88749.1"/>
    <property type="molecule type" value="Genomic_DNA"/>
</dbReference>
<dbReference type="PANTHER" id="PTHR31650">
    <property type="entry name" value="O-ACYLTRANSFERASE (WSD1-LIKE) FAMILY PROTEIN"/>
    <property type="match status" value="1"/>
</dbReference>
<sequence>MDAAVATPLRKRQLSVHIPKPRESRGSMAPAPAALEPVVSPTTRLFKDLYIVALFGFAKPTDLAAFRALLSTVARHPRFCSIQATDEGGGTPRWARTTVNVDDHIIVPSLDAGAVAADPAKAVEDYVASLSTLPMDFSRPLWEIHLLNFPTSSTVAATAVFRFHHSVGDGTSLISFLIASAQSADSPEAPPSVPPPGRRRTGQIYARPCPPLSAGVFALALWAWSCVVLAWNTVVDLVAFVATVLFLDDPDTPFKRAGHGEAVRSRRVVHRGLSLDDIKYIKNAMNCALADMMDSSTKGKDVSWGIRLGFMLLPLHIALHNDDPLEYIRKAKKAVDRKKSSLEVLFTHAVVGLTTKFLGLKVASLVFERMLSHTTISISSVMGTIEKIEVAGHPAVFIAPTTFGVPEALCLNFQSYMNTVRVVLAVDDTTIPDYHALLDDFTACLKIIRDAS</sequence>
<name>A0AAQ3UGH2_PASNO</name>
<accession>A0AAQ3UGH2</accession>
<dbReference type="Pfam" id="PF03007">
    <property type="entry name" value="WS_DGAT_cat"/>
    <property type="match status" value="1"/>
</dbReference>
<evidence type="ECO:0008006" key="15">
    <source>
        <dbReference type="Google" id="ProtNLM"/>
    </source>
</evidence>
<comment type="pathway">
    <text evidence="4">Lipid metabolism.</text>
</comment>
<dbReference type="GO" id="GO:0004144">
    <property type="term" value="F:diacylglycerol O-acyltransferase activity"/>
    <property type="evidence" value="ECO:0007669"/>
    <property type="project" value="UniProtKB-EC"/>
</dbReference>
<keyword evidence="6" id="KW-0256">Endoplasmic reticulum</keyword>
<keyword evidence="5" id="KW-0808">Transferase</keyword>
<comment type="similarity">
    <text evidence="8">In the N-terminal section; belongs to the long-chain O-acyltransferase family.</text>
</comment>
<dbReference type="GO" id="GO:0047196">
    <property type="term" value="F:long-chain-alcohol O-fatty-acyltransferase activity"/>
    <property type="evidence" value="ECO:0007669"/>
    <property type="project" value="UniProtKB-EC"/>
</dbReference>
<feature type="domain" description="O-acyltransferase WSD1 C-terminal" evidence="12">
    <location>
        <begin position="304"/>
        <end position="448"/>
    </location>
</feature>
<dbReference type="PANTHER" id="PTHR31650:SF42">
    <property type="entry name" value="OS01G0770100 PROTEIN"/>
    <property type="match status" value="1"/>
</dbReference>
<evidence type="ECO:0000256" key="3">
    <source>
        <dbReference type="ARBA" id="ARBA00004771"/>
    </source>
</evidence>